<keyword evidence="5" id="KW-1185">Reference proteome</keyword>
<comment type="caution">
    <text evidence="4">The sequence shown here is derived from an EMBL/GenBank/DDBJ whole genome shotgun (WGS) entry which is preliminary data.</text>
</comment>
<evidence type="ECO:0000313" key="5">
    <source>
        <dbReference type="Proteomes" id="UP000677082"/>
    </source>
</evidence>
<protein>
    <submittedName>
        <fullName evidence="4">Galactosylceramidase</fullName>
    </submittedName>
</protein>
<dbReference type="InterPro" id="IPR049162">
    <property type="entry name" value="GH59_C"/>
</dbReference>
<dbReference type="GO" id="GO:0006683">
    <property type="term" value="P:galactosylceramide catabolic process"/>
    <property type="evidence" value="ECO:0007669"/>
    <property type="project" value="InterPro"/>
</dbReference>
<dbReference type="InterPro" id="IPR001286">
    <property type="entry name" value="Glyco_hydro_59"/>
</dbReference>
<dbReference type="Gene3D" id="2.60.40.1180">
    <property type="entry name" value="Golgi alpha-mannosidase II"/>
    <property type="match status" value="1"/>
</dbReference>
<dbReference type="SUPFAM" id="SSF51445">
    <property type="entry name" value="(Trans)glycosidases"/>
    <property type="match status" value="1"/>
</dbReference>
<dbReference type="GO" id="GO:0016020">
    <property type="term" value="C:membrane"/>
    <property type="evidence" value="ECO:0007669"/>
    <property type="project" value="GOC"/>
</dbReference>
<evidence type="ECO:0000256" key="1">
    <source>
        <dbReference type="SAM" id="MobiDB-lite"/>
    </source>
</evidence>
<dbReference type="EMBL" id="BOQN01000133">
    <property type="protein sequence ID" value="GIM97115.1"/>
    <property type="molecule type" value="Genomic_DNA"/>
</dbReference>
<dbReference type="PANTHER" id="PTHR15172">
    <property type="entry name" value="GALACTOCEREBROSIDASE"/>
    <property type="match status" value="1"/>
</dbReference>
<accession>A0A919WBH6</accession>
<dbReference type="InterPro" id="IPR017853">
    <property type="entry name" value="GH"/>
</dbReference>
<feature type="domain" description="Glycosyl hydrolase family 59 C-terminal lectin" evidence="3">
    <location>
        <begin position="579"/>
        <end position="750"/>
    </location>
</feature>
<dbReference type="AlphaFoldDB" id="A0A919WBH6"/>
<feature type="region of interest" description="Disordered" evidence="1">
    <location>
        <begin position="284"/>
        <end position="305"/>
    </location>
</feature>
<organism evidence="4 5">
    <name type="scientific">Paractinoplanes toevensis</name>
    <dbReference type="NCBI Taxonomy" id="571911"/>
    <lineage>
        <taxon>Bacteria</taxon>
        <taxon>Bacillati</taxon>
        <taxon>Actinomycetota</taxon>
        <taxon>Actinomycetes</taxon>
        <taxon>Micromonosporales</taxon>
        <taxon>Micromonosporaceae</taxon>
        <taxon>Paractinoplanes</taxon>
    </lineage>
</organism>
<evidence type="ECO:0000313" key="4">
    <source>
        <dbReference type="EMBL" id="GIM97115.1"/>
    </source>
</evidence>
<reference evidence="4 5" key="1">
    <citation type="submission" date="2021-03" db="EMBL/GenBank/DDBJ databases">
        <title>Whole genome shotgun sequence of Actinoplanes toevensis NBRC 105298.</title>
        <authorList>
            <person name="Komaki H."/>
            <person name="Tamura T."/>
        </authorList>
    </citation>
    <scope>NUCLEOTIDE SEQUENCE [LARGE SCALE GENOMIC DNA]</scope>
    <source>
        <strain evidence="4 5">NBRC 105298</strain>
    </source>
</reference>
<dbReference type="Pfam" id="PF02057">
    <property type="entry name" value="Glyco_hydro_59"/>
    <property type="match status" value="1"/>
</dbReference>
<dbReference type="Gene3D" id="2.60.120.560">
    <property type="entry name" value="Exo-inulinase, domain 1"/>
    <property type="match status" value="1"/>
</dbReference>
<dbReference type="InterPro" id="IPR013320">
    <property type="entry name" value="ConA-like_dom_sf"/>
</dbReference>
<feature type="compositionally biased region" description="Polar residues" evidence="1">
    <location>
        <begin position="284"/>
        <end position="295"/>
    </location>
</feature>
<dbReference type="Proteomes" id="UP000677082">
    <property type="component" value="Unassembled WGS sequence"/>
</dbReference>
<dbReference type="Pfam" id="PF21708">
    <property type="entry name" value="Glyco_hydro_59_C"/>
    <property type="match status" value="1"/>
</dbReference>
<gene>
    <name evidence="4" type="ORF">Ato02nite_089080</name>
</gene>
<dbReference type="Gene3D" id="2.60.120.260">
    <property type="entry name" value="Galactose-binding domain-like"/>
    <property type="match status" value="1"/>
</dbReference>
<dbReference type="GO" id="GO:0004336">
    <property type="term" value="F:galactosylceramidase activity"/>
    <property type="evidence" value="ECO:0007669"/>
    <property type="project" value="InterPro"/>
</dbReference>
<feature type="domain" description="Glycosyl hydrolase family 59 catalytic" evidence="2">
    <location>
        <begin position="47"/>
        <end position="373"/>
    </location>
</feature>
<evidence type="ECO:0000259" key="2">
    <source>
        <dbReference type="Pfam" id="PF02057"/>
    </source>
</evidence>
<evidence type="ECO:0000259" key="3">
    <source>
        <dbReference type="Pfam" id="PF21708"/>
    </source>
</evidence>
<sequence>MAVFLLGYGVIAPSYPAAAVVAEPGQTIDVAVNAADIAAGNVNGLTFKGFGVLSANSTSALLLDYKAQHPDSYARLLRILFGGEHPIMTHVKIEMGNDRNNSTGPDPATMRWETEPADVARAPGFQLAADAKRINPDLKVSILRWNAPAWADSNDKIYRWYKDTILAAYRAYGFMVDYVNPGVNEAAADLTWTKRYANLVRTDTTGFRPGEADRYHRIKIVISDEAGIGTFGPSMTADADLRTAVAVAGYHYNTDDDSAGSFKQLAEQYDKEVWNSEAQATFSNSAFRPNNNTPDPTVPGTGLGGSGSALEMANTVVKGFVMSRRTHFVYQPAIGSFYEGGQYAFKELVSARDPWSGWMHYDAGLAVLQHFTSFAAAGWENDTGTAGIWRAVPQASASTATGTNPVVGRNGLPDYLTMAAPDATDFSTVIVNDSEQAKTYRIRPSGFRLGESPRLAAWETRAADPGQAFDANYKRHVADLAAGPDGAYTVEVKPYAVVTVTSLDVTGDPQWTAPLPVEGERPVLDADPAHGVLWADGFDYRGKTVPVIGADGSVTNRRKDFTASRGGDTGADPLYTWDRNGAFEAVRVNDREYVLRQQVDREATGVGRAWNDGEPITGVGDLRWTDYQARVDVRFERGPAADNYAAIGARSTGGGSSHSLNGTPYALRLGSDGTWQFRRTGTTVAGGTLDGFDPAGWHRLAIRVTGNQVTGFVDGRPVFTWSDPAPFLSGRVDLASGFHYTRFDNLRIERVPGFHPYYAELLDNLQMNDLIYGGGWRHTNGRGMYEYHRSASTSQGAGATLTSTFTGSGLDILGPNDGSARLDVRVDGSLVATDQPTRASTNFQQTFDLRDLPPGRHTVTLEVRSGTLAVDAVGIRTNSWR</sequence>
<dbReference type="InterPro" id="IPR049161">
    <property type="entry name" value="GH59_cat"/>
</dbReference>
<dbReference type="InterPro" id="IPR013780">
    <property type="entry name" value="Glyco_hydro_b"/>
</dbReference>
<name>A0A919WBH6_9ACTN</name>
<proteinExistence type="predicted"/>
<dbReference type="SUPFAM" id="SSF49899">
    <property type="entry name" value="Concanavalin A-like lectins/glucanases"/>
    <property type="match status" value="1"/>
</dbReference>
<dbReference type="GO" id="GO:0005764">
    <property type="term" value="C:lysosome"/>
    <property type="evidence" value="ECO:0007669"/>
    <property type="project" value="TreeGrafter"/>
</dbReference>
<dbReference type="Gene3D" id="3.20.20.80">
    <property type="entry name" value="Glycosidases"/>
    <property type="match status" value="1"/>
</dbReference>
<dbReference type="PANTHER" id="PTHR15172:SF1">
    <property type="entry name" value="GALACTOCEREBROSIDASE"/>
    <property type="match status" value="1"/>
</dbReference>